<dbReference type="GO" id="GO:0008897">
    <property type="term" value="F:holo-[acyl-carrier-protein] synthase activity"/>
    <property type="evidence" value="ECO:0007669"/>
    <property type="project" value="InterPro"/>
</dbReference>
<evidence type="ECO:0000313" key="3">
    <source>
        <dbReference type="EMBL" id="GDY72022.1"/>
    </source>
</evidence>
<keyword evidence="1" id="KW-0808">Transferase</keyword>
<dbReference type="InterPro" id="IPR008278">
    <property type="entry name" value="4-PPantetheinyl_Trfase_dom"/>
</dbReference>
<name>A0A4D4MIX5_STRAX</name>
<organism evidence="3 4">
    <name type="scientific">Streptomyces avermitilis</name>
    <dbReference type="NCBI Taxonomy" id="33903"/>
    <lineage>
        <taxon>Bacteria</taxon>
        <taxon>Bacillati</taxon>
        <taxon>Actinomycetota</taxon>
        <taxon>Actinomycetes</taxon>
        <taxon>Kitasatosporales</taxon>
        <taxon>Streptomycetaceae</taxon>
        <taxon>Streptomyces</taxon>
    </lineage>
</organism>
<sequence length="115" mass="12409">MTDRPEGTLAVALAPPERELLRALAQAPRGAPERLWFTRFWAAKEAVAKARGTGLGGAPKQFEITAADGAVVSVRVAGEEYRVRHSSLTIPRPSGQPGKEYVVAWTAVNDSGERR</sequence>
<dbReference type="EMBL" id="BJHY01000001">
    <property type="protein sequence ID" value="GDY72022.1"/>
    <property type="molecule type" value="Genomic_DNA"/>
</dbReference>
<proteinExistence type="predicted"/>
<dbReference type="Proteomes" id="UP000299211">
    <property type="component" value="Unassembled WGS sequence"/>
</dbReference>
<evidence type="ECO:0000259" key="2">
    <source>
        <dbReference type="Pfam" id="PF01648"/>
    </source>
</evidence>
<dbReference type="InterPro" id="IPR037143">
    <property type="entry name" value="4-PPantetheinyl_Trfase_dom_sf"/>
</dbReference>
<evidence type="ECO:0000313" key="4">
    <source>
        <dbReference type="Proteomes" id="UP000299211"/>
    </source>
</evidence>
<dbReference type="SUPFAM" id="SSF56214">
    <property type="entry name" value="4'-phosphopantetheinyl transferase"/>
    <property type="match status" value="1"/>
</dbReference>
<dbReference type="Pfam" id="PF01648">
    <property type="entry name" value="ACPS"/>
    <property type="match status" value="1"/>
</dbReference>
<protein>
    <recommendedName>
        <fullName evidence="2">4'-phosphopantetheinyl transferase domain-containing protein</fullName>
    </recommendedName>
</protein>
<comment type="caution">
    <text evidence="3">The sequence shown here is derived from an EMBL/GenBank/DDBJ whole genome shotgun (WGS) entry which is preliminary data.</text>
</comment>
<dbReference type="AlphaFoldDB" id="A0A4D4MIX5"/>
<gene>
    <name evidence="3" type="ORF">SAV31267_015070</name>
</gene>
<feature type="domain" description="4'-phosphopantetheinyl transferase" evidence="2">
    <location>
        <begin position="4"/>
        <end position="104"/>
    </location>
</feature>
<reference evidence="3 4" key="1">
    <citation type="submission" date="2019-04" db="EMBL/GenBank/DDBJ databases">
        <title>Draft genome sequences of Streptomyces avermitilis ATCC 31267.</title>
        <authorList>
            <person name="Komaki H."/>
            <person name="Tamura T."/>
            <person name="Hosoyama A."/>
        </authorList>
    </citation>
    <scope>NUCLEOTIDE SEQUENCE [LARGE SCALE GENOMIC DNA]</scope>
    <source>
        <strain evidence="3 4">ATCC 31267</strain>
    </source>
</reference>
<dbReference type="GO" id="GO:0000287">
    <property type="term" value="F:magnesium ion binding"/>
    <property type="evidence" value="ECO:0007669"/>
    <property type="project" value="InterPro"/>
</dbReference>
<evidence type="ECO:0000256" key="1">
    <source>
        <dbReference type="ARBA" id="ARBA00022679"/>
    </source>
</evidence>
<accession>A0A4D4MIX5</accession>
<dbReference type="Gene3D" id="3.90.470.20">
    <property type="entry name" value="4'-phosphopantetheinyl transferase domain"/>
    <property type="match status" value="1"/>
</dbReference>